<evidence type="ECO:0000313" key="7">
    <source>
        <dbReference type="EMBL" id="MDF0603032.1"/>
    </source>
</evidence>
<feature type="transmembrane region" description="Helical" evidence="5">
    <location>
        <begin position="46"/>
        <end position="69"/>
    </location>
</feature>
<keyword evidence="2 5" id="KW-0812">Transmembrane</keyword>
<feature type="transmembrane region" description="Helical" evidence="5">
    <location>
        <begin position="225"/>
        <end position="251"/>
    </location>
</feature>
<evidence type="ECO:0000256" key="1">
    <source>
        <dbReference type="ARBA" id="ARBA00004141"/>
    </source>
</evidence>
<gene>
    <name evidence="7" type="ORF">P1J78_19990</name>
</gene>
<dbReference type="Pfam" id="PF01699">
    <property type="entry name" value="Na_Ca_ex"/>
    <property type="match status" value="2"/>
</dbReference>
<feature type="transmembrane region" description="Helical" evidence="5">
    <location>
        <begin position="112"/>
        <end position="131"/>
    </location>
</feature>
<dbReference type="InterPro" id="IPR044880">
    <property type="entry name" value="NCX_ion-bd_dom_sf"/>
</dbReference>
<feature type="domain" description="Sodium/calcium exchanger membrane region" evidence="6">
    <location>
        <begin position="196"/>
        <end position="269"/>
    </location>
</feature>
<comment type="subcellular location">
    <subcellularLocation>
        <location evidence="1">Membrane</location>
        <topology evidence="1">Multi-pass membrane protein</topology>
    </subcellularLocation>
</comment>
<dbReference type="Proteomes" id="UP001220964">
    <property type="component" value="Unassembled WGS sequence"/>
</dbReference>
<evidence type="ECO:0000259" key="6">
    <source>
        <dbReference type="Pfam" id="PF01699"/>
    </source>
</evidence>
<evidence type="ECO:0000313" key="8">
    <source>
        <dbReference type="Proteomes" id="UP001220964"/>
    </source>
</evidence>
<feature type="transmembrane region" description="Helical" evidence="5">
    <location>
        <begin position="6"/>
        <end position="26"/>
    </location>
</feature>
<protein>
    <recommendedName>
        <fullName evidence="6">Sodium/calcium exchanger membrane region domain-containing protein</fullName>
    </recommendedName>
</protein>
<dbReference type="Gene3D" id="1.20.1420.30">
    <property type="entry name" value="NCX, central ion-binding region"/>
    <property type="match status" value="1"/>
</dbReference>
<organism evidence="7 8">
    <name type="scientific">Psychromarinibacter sediminicola</name>
    <dbReference type="NCBI Taxonomy" id="3033385"/>
    <lineage>
        <taxon>Bacteria</taxon>
        <taxon>Pseudomonadati</taxon>
        <taxon>Pseudomonadota</taxon>
        <taxon>Alphaproteobacteria</taxon>
        <taxon>Rhodobacterales</taxon>
        <taxon>Paracoccaceae</taxon>
        <taxon>Psychromarinibacter</taxon>
    </lineage>
</organism>
<feature type="transmembrane region" description="Helical" evidence="5">
    <location>
        <begin position="137"/>
        <end position="160"/>
    </location>
</feature>
<feature type="transmembrane region" description="Helical" evidence="5">
    <location>
        <begin position="194"/>
        <end position="213"/>
    </location>
</feature>
<accession>A0AAE3NYJ4</accession>
<keyword evidence="8" id="KW-1185">Reference proteome</keyword>
<dbReference type="RefSeq" id="WP_275569156.1">
    <property type="nucleotide sequence ID" value="NZ_JARGYC010000071.1"/>
</dbReference>
<feature type="non-terminal residue" evidence="7">
    <location>
        <position position="299"/>
    </location>
</feature>
<evidence type="ECO:0000256" key="3">
    <source>
        <dbReference type="ARBA" id="ARBA00022989"/>
    </source>
</evidence>
<evidence type="ECO:0000256" key="4">
    <source>
        <dbReference type="ARBA" id="ARBA00023136"/>
    </source>
</evidence>
<dbReference type="GO" id="GO:0016020">
    <property type="term" value="C:membrane"/>
    <property type="evidence" value="ECO:0007669"/>
    <property type="project" value="UniProtKB-SubCell"/>
</dbReference>
<evidence type="ECO:0000256" key="5">
    <source>
        <dbReference type="SAM" id="Phobius"/>
    </source>
</evidence>
<name>A0AAE3NYJ4_9RHOB</name>
<dbReference type="GO" id="GO:0055085">
    <property type="term" value="P:transmembrane transport"/>
    <property type="evidence" value="ECO:0007669"/>
    <property type="project" value="InterPro"/>
</dbReference>
<dbReference type="EMBL" id="JARGYC010000071">
    <property type="protein sequence ID" value="MDF0603032.1"/>
    <property type="molecule type" value="Genomic_DNA"/>
</dbReference>
<dbReference type="InterPro" id="IPR004837">
    <property type="entry name" value="NaCa_Exmemb"/>
</dbReference>
<comment type="caution">
    <text evidence="7">The sequence shown here is derived from an EMBL/GenBank/DDBJ whole genome shotgun (WGS) entry which is preliminary data.</text>
</comment>
<keyword evidence="3 5" id="KW-1133">Transmembrane helix</keyword>
<dbReference type="AlphaFoldDB" id="A0AAE3NYJ4"/>
<feature type="transmembrane region" description="Helical" evidence="5">
    <location>
        <begin position="81"/>
        <end position="100"/>
    </location>
</feature>
<sequence>MIDLTALSLPVNLGVFAVAAAVIWWAGTTLTEAADAISERTGIGSLFAGTIILGGITSLPEVAVSVSAGLTGEAALGVNNLLGSIALQVVILAIGDWILGGRALSFVTGKPVVLLQGLFGAIVLIGVAVAVTVGDVALLGAGAWTFGLFAGVAALLWVVVGEERRGHAGWQPTDLPSRRDVTGEAAEPMPLAAALWRTALCAGLILTAGYALARTGDALAQQTGLGTSFLGATLLGFTTSLPEISALTAAVRLRRFAMAFGDIFGTNILEHFGATLSRGGFPCGTVCDSSCSGGCFMSA</sequence>
<feature type="domain" description="Sodium/calcium exchanger membrane region" evidence="6">
    <location>
        <begin position="13"/>
        <end position="155"/>
    </location>
</feature>
<keyword evidence="4 5" id="KW-0472">Membrane</keyword>
<evidence type="ECO:0000256" key="2">
    <source>
        <dbReference type="ARBA" id="ARBA00022692"/>
    </source>
</evidence>
<proteinExistence type="predicted"/>
<reference evidence="7" key="1">
    <citation type="submission" date="2023-03" db="EMBL/GenBank/DDBJ databases">
        <title>Multiphase analysis and comparison of six strains from genera Psychromarinibacter, Lutimaribacter, and Maritimibacter, including a novel species: Psychromarinibacter sediminicola sp. nov.</title>
        <authorList>
            <person name="Wang Y.-H."/>
            <person name="Ye M.-Q."/>
            <person name="Du Z.-J."/>
        </authorList>
    </citation>
    <scope>NUCLEOTIDE SEQUENCE</scope>
    <source>
        <strain evidence="7">C21-152</strain>
    </source>
</reference>